<feature type="site" description="Interaction with DNA" evidence="10">
    <location>
        <position position="33"/>
    </location>
</feature>
<accession>R1CAG4</accession>
<evidence type="ECO:0000259" key="13">
    <source>
        <dbReference type="PROSITE" id="PS52039"/>
    </source>
</evidence>
<dbReference type="InterPro" id="IPR013825">
    <property type="entry name" value="Topo_IA_cen_sub2"/>
</dbReference>
<dbReference type="PANTHER" id="PTHR42785:SF1">
    <property type="entry name" value="DNA TOPOISOMERASE"/>
    <property type="match status" value="1"/>
</dbReference>
<keyword evidence="6" id="KW-0460">Magnesium</keyword>
<evidence type="ECO:0000256" key="9">
    <source>
        <dbReference type="ARBA" id="ARBA00023235"/>
    </source>
</evidence>
<evidence type="ECO:0000256" key="3">
    <source>
        <dbReference type="ARBA" id="ARBA00022723"/>
    </source>
</evidence>
<dbReference type="SUPFAM" id="SSF56712">
    <property type="entry name" value="Prokaryotic type I DNA topoisomerase"/>
    <property type="match status" value="1"/>
</dbReference>
<feature type="region of interest" description="Interaction with DNA" evidence="10">
    <location>
        <begin position="163"/>
        <end position="168"/>
    </location>
</feature>
<comment type="caution">
    <text evidence="14">The sequence shown here is derived from an EMBL/GenBank/DDBJ whole genome shotgun (WGS) entry which is preliminary data.</text>
</comment>
<dbReference type="AlphaFoldDB" id="R1CAG4"/>
<keyword evidence="7 10" id="KW-0799">Topoisomerase</keyword>
<dbReference type="InterPro" id="IPR023405">
    <property type="entry name" value="Topo_IA_core_domain"/>
</dbReference>
<dbReference type="InterPro" id="IPR013824">
    <property type="entry name" value="Topo_IA_cen_sub1"/>
</dbReference>
<dbReference type="PANTHER" id="PTHR42785">
    <property type="entry name" value="DNA TOPOISOMERASE, TYPE IA, CORE"/>
    <property type="match status" value="1"/>
</dbReference>
<evidence type="ECO:0000313" key="14">
    <source>
        <dbReference type="EMBL" id="EOC99314.1"/>
    </source>
</evidence>
<dbReference type="PRINTS" id="PR00417">
    <property type="entry name" value="PRTPISMRASEI"/>
</dbReference>
<comment type="subunit">
    <text evidence="10">Monomer.</text>
</comment>
<keyword evidence="8 10" id="KW-0238">DNA-binding</keyword>
<dbReference type="InterPro" id="IPR013497">
    <property type="entry name" value="Topo_IA_cen"/>
</dbReference>
<dbReference type="Pfam" id="PF01396">
    <property type="entry name" value="Zn_ribbon_Top1"/>
    <property type="match status" value="3"/>
</dbReference>
<keyword evidence="11" id="KW-0175">Coiled coil</keyword>
<evidence type="ECO:0000256" key="11">
    <source>
        <dbReference type="SAM" id="Coils"/>
    </source>
</evidence>
<feature type="domain" description="Topo IA-type catalytic" evidence="13">
    <location>
        <begin position="129"/>
        <end position="558"/>
    </location>
</feature>
<dbReference type="InterPro" id="IPR034149">
    <property type="entry name" value="TOPRIM_TopoI"/>
</dbReference>
<dbReference type="CDD" id="cd03363">
    <property type="entry name" value="TOPRIM_TopoIA_TopoI"/>
    <property type="match status" value="1"/>
</dbReference>
<name>R1CAG4_9FIRM</name>
<dbReference type="InterPro" id="IPR003601">
    <property type="entry name" value="Topo_IA_2"/>
</dbReference>
<dbReference type="Gene3D" id="3.40.50.140">
    <property type="match status" value="1"/>
</dbReference>
<comment type="catalytic activity">
    <reaction evidence="1 10">
        <text>ATP-independent breakage of single-stranded DNA, followed by passage and rejoining.</text>
        <dbReference type="EC" id="5.6.2.1"/>
    </reaction>
</comment>
<dbReference type="NCBIfam" id="TIGR01051">
    <property type="entry name" value="topA_bact"/>
    <property type="match status" value="1"/>
</dbReference>
<protein>
    <recommendedName>
        <fullName evidence="10">DNA topoisomerase 1</fullName>
        <ecNumber evidence="10">5.6.2.1</ecNumber>
    </recommendedName>
    <alternativeName>
        <fullName evidence="10">DNA topoisomerase I</fullName>
    </alternativeName>
</protein>
<dbReference type="OrthoDB" id="9804262at2"/>
<keyword evidence="5" id="KW-0862">Zinc</keyword>
<dbReference type="GO" id="GO:0005694">
    <property type="term" value="C:chromosome"/>
    <property type="evidence" value="ECO:0007669"/>
    <property type="project" value="InterPro"/>
</dbReference>
<comment type="function">
    <text evidence="10">Releases the supercoiling and torsional tension of DNA, which is introduced during the DNA replication and transcription, by transiently cleaving and rejoining one strand of the DNA duplex. Introduces a single-strand break via transesterification at a target site in duplex DNA. The scissile phosphodiester is attacked by the catalytic tyrosine of the enzyme, resulting in the formation of a DNA-(5'-phosphotyrosyl)-enzyme intermediate and the expulsion of a 3'-OH DNA strand. The free DNA strand then undergoes passage around the unbroken strand, thus removing DNA supercoils. Finally, in the religation step, the DNA 3'-OH attacks the covalent intermediate to expel the active-site tyrosine and restore the DNA phosphodiester backbone.</text>
</comment>
<dbReference type="Proteomes" id="UP000013378">
    <property type="component" value="Unassembled WGS sequence"/>
</dbReference>
<dbReference type="InterPro" id="IPR013826">
    <property type="entry name" value="Topo_IA_cen_sub3"/>
</dbReference>
<dbReference type="Pfam" id="PF01751">
    <property type="entry name" value="Toprim"/>
    <property type="match status" value="1"/>
</dbReference>
<dbReference type="eggNOG" id="COG0550">
    <property type="taxonomic scope" value="Bacteria"/>
</dbReference>
<proteinExistence type="inferred from homology"/>
<dbReference type="EMBL" id="ARZA01000280">
    <property type="protein sequence ID" value="EOC99314.1"/>
    <property type="molecule type" value="Genomic_DNA"/>
</dbReference>
<evidence type="ECO:0000256" key="2">
    <source>
        <dbReference type="ARBA" id="ARBA00009446"/>
    </source>
</evidence>
<evidence type="ECO:0000256" key="6">
    <source>
        <dbReference type="ARBA" id="ARBA00022842"/>
    </source>
</evidence>
<dbReference type="SMART" id="SM00437">
    <property type="entry name" value="TOP1Ac"/>
    <property type="match status" value="1"/>
</dbReference>
<keyword evidence="3" id="KW-0479">Metal-binding</keyword>
<feature type="domain" description="Toprim" evidence="12">
    <location>
        <begin position="3"/>
        <end position="113"/>
    </location>
</feature>
<evidence type="ECO:0000256" key="7">
    <source>
        <dbReference type="ARBA" id="ARBA00023029"/>
    </source>
</evidence>
<dbReference type="InterPro" id="IPR028612">
    <property type="entry name" value="Topoisom_1_IA"/>
</dbReference>
<evidence type="ECO:0000256" key="4">
    <source>
        <dbReference type="ARBA" id="ARBA00022771"/>
    </source>
</evidence>
<feature type="site" description="Interaction with DNA" evidence="10">
    <location>
        <position position="304"/>
    </location>
</feature>
<feature type="site" description="Interaction with DNA" evidence="10">
    <location>
        <position position="139"/>
    </location>
</feature>
<feature type="site" description="Interaction with DNA" evidence="10">
    <location>
        <position position="148"/>
    </location>
</feature>
<dbReference type="Pfam" id="PF01131">
    <property type="entry name" value="Topoisom_bac"/>
    <property type="match status" value="1"/>
</dbReference>
<evidence type="ECO:0000256" key="5">
    <source>
        <dbReference type="ARBA" id="ARBA00022833"/>
    </source>
</evidence>
<dbReference type="PROSITE" id="PS50880">
    <property type="entry name" value="TOPRIM"/>
    <property type="match status" value="1"/>
</dbReference>
<evidence type="ECO:0000256" key="8">
    <source>
        <dbReference type="ARBA" id="ARBA00023125"/>
    </source>
</evidence>
<dbReference type="SMART" id="SM00493">
    <property type="entry name" value="TOPRIM"/>
    <property type="match status" value="1"/>
</dbReference>
<dbReference type="GO" id="GO:0003677">
    <property type="term" value="F:DNA binding"/>
    <property type="evidence" value="ECO:0007669"/>
    <property type="project" value="UniProtKB-KW"/>
</dbReference>
<dbReference type="PATRIC" id="fig|1304284.3.peg.2617"/>
<organism evidence="14 15">
    <name type="scientific">Caldisalinibacter kiritimatiensis</name>
    <dbReference type="NCBI Taxonomy" id="1304284"/>
    <lineage>
        <taxon>Bacteria</taxon>
        <taxon>Bacillati</taxon>
        <taxon>Bacillota</taxon>
        <taxon>Tissierellia</taxon>
        <taxon>Tissierellales</taxon>
        <taxon>Thermohalobacteraceae</taxon>
        <taxon>Caldisalinibacter</taxon>
    </lineage>
</organism>
<comment type="similarity">
    <text evidence="2 10">Belongs to the type IA topoisomerase family.</text>
</comment>
<feature type="site" description="Interaction with DNA" evidence="10">
    <location>
        <position position="143"/>
    </location>
</feature>
<dbReference type="GO" id="GO:0003917">
    <property type="term" value="F:DNA topoisomerase type I (single strand cut, ATP-independent) activity"/>
    <property type="evidence" value="ECO:0007669"/>
    <property type="project" value="UniProtKB-UniRule"/>
</dbReference>
<dbReference type="InterPro" id="IPR023406">
    <property type="entry name" value="Topo_IA_AS"/>
</dbReference>
<dbReference type="PROSITE" id="PS52039">
    <property type="entry name" value="TOPO_IA_2"/>
    <property type="match status" value="1"/>
</dbReference>
<keyword evidence="4" id="KW-0863">Zinc-finger</keyword>
<dbReference type="Gene3D" id="3.30.65.10">
    <property type="entry name" value="Bacterial Topoisomerase I, domain 1"/>
    <property type="match status" value="2"/>
</dbReference>
<keyword evidence="9 10" id="KW-0413">Isomerase</keyword>
<dbReference type="InterPro" id="IPR000380">
    <property type="entry name" value="Topo_IA"/>
</dbReference>
<reference evidence="14 15" key="1">
    <citation type="journal article" date="2015" name="Geomicrobiol. J.">
        <title>Caldisalinibacter kiritimatiensis gen. nov., sp. nov., a moderately thermohalophilic thiosulfate-reducing bacterium from a hypersaline microbial mat.</title>
        <authorList>
            <person name="Ben Hania W."/>
            <person name="Joseph M."/>
            <person name="Fiebig A."/>
            <person name="Bunk B."/>
            <person name="Klenk H.-P."/>
            <person name="Fardeau M.-L."/>
            <person name="Spring S."/>
        </authorList>
    </citation>
    <scope>NUCLEOTIDE SEQUENCE [LARGE SCALE GENOMIC DNA]</scope>
    <source>
        <strain evidence="14 15">L21-TH-D2</strain>
    </source>
</reference>
<dbReference type="GO" id="GO:0008270">
    <property type="term" value="F:zinc ion binding"/>
    <property type="evidence" value="ECO:0007669"/>
    <property type="project" value="UniProtKB-KW"/>
</dbReference>
<feature type="site" description="Interaction with DNA" evidence="10">
    <location>
        <position position="490"/>
    </location>
</feature>
<dbReference type="InterPro" id="IPR006171">
    <property type="entry name" value="TOPRIM_dom"/>
</dbReference>
<dbReference type="InterPro" id="IPR013498">
    <property type="entry name" value="Topo_IA_Znf"/>
</dbReference>
<dbReference type="RefSeq" id="WP_006317433.1">
    <property type="nucleotide sequence ID" value="NZ_ARZA01000280.1"/>
</dbReference>
<evidence type="ECO:0000259" key="12">
    <source>
        <dbReference type="PROSITE" id="PS50880"/>
    </source>
</evidence>
<dbReference type="Gene3D" id="2.70.20.10">
    <property type="entry name" value="Topoisomerase I, domain 3"/>
    <property type="match status" value="1"/>
</dbReference>
<dbReference type="STRING" id="1304284.L21TH_2663"/>
<dbReference type="EC" id="5.6.2.1" evidence="10"/>
<dbReference type="GO" id="GO:0006265">
    <property type="term" value="P:DNA topological change"/>
    <property type="evidence" value="ECO:0007669"/>
    <property type="project" value="UniProtKB-UniRule"/>
</dbReference>
<dbReference type="SUPFAM" id="SSF57783">
    <property type="entry name" value="Zinc beta-ribbon"/>
    <property type="match status" value="2"/>
</dbReference>
<dbReference type="InterPro" id="IPR005733">
    <property type="entry name" value="TopoI_bac-type"/>
</dbReference>
<dbReference type="InterPro" id="IPR003602">
    <property type="entry name" value="Topo_IA_DNA-bd_dom"/>
</dbReference>
<evidence type="ECO:0000313" key="15">
    <source>
        <dbReference type="Proteomes" id="UP000013378"/>
    </source>
</evidence>
<sequence length="692" mass="79208">MAKSLVIVESPAKAKTIGKFLGKNYKVKASVGHVRDLPKSKLGIDIENDFEPRYITIRGKGPVLKELKKEAKNVEKIYLATDPDREGEAISWHLAHILGLDESENFRIEFNEITKNAIKNAIKKPRKIDKDLVDAQQARRILDRLVGYKISPLLWRKVRKGLSAGRVQSVATKLICKREREIENFKPEEYWSLNVQLKKDKNKFEASFYGELNNGKEKKIKLKDKQSVDKIIKQIKKSEFIVDEVKKGTKKRNPYPPYTTSNLQQDANKRLGFSTKKTMMIAQQLYEGIDIKGEGTVGLITYIRTDSVRISKEAMKNVNDFIVESYGEEYSSGGRQFKKGKKDVQDAHEAIRPTSVLRHPEKIKDSLKKDQYKLYKLIWERFVASQMSPALYETLSLKTKAGNTIFKASGSKLAFDGFMKVYTIKNKEKDINIPNLSKGETVKLINTEPKQHFTQPPSRYTEASLVKTLEELGIGRPSTYAPTISTIINRGYVIIENKSLKPTELGFVVTDLLSEHFKDIISEEFTAYMESKLDEVETGDMEWKTIIRDFYDKFKVTLETAENNISKVELKEEETDVKCEKCGRNMVIKHGRYGKFLACPGYPECKNTKPLIKEIGVKCPECGGDIVERRSKKGRKFYGCSNYPKCKFVSWYKPINEKCPECGSLLVEKSNKKGKTIMCMNKECGFKKQKKE</sequence>
<dbReference type="Gene3D" id="1.10.290.10">
    <property type="entry name" value="Topoisomerase I, domain 4"/>
    <property type="match status" value="1"/>
</dbReference>
<evidence type="ECO:0000256" key="1">
    <source>
        <dbReference type="ARBA" id="ARBA00000213"/>
    </source>
</evidence>
<dbReference type="HAMAP" id="MF_00952">
    <property type="entry name" value="Topoisom_1_prok"/>
    <property type="match status" value="1"/>
</dbReference>
<gene>
    <name evidence="10" type="primary">topA</name>
    <name evidence="14" type="ORF">L21TH_2663</name>
</gene>
<dbReference type="PROSITE" id="PS00396">
    <property type="entry name" value="TOPO_IA_1"/>
    <property type="match status" value="1"/>
</dbReference>
<feature type="coiled-coil region" evidence="11">
    <location>
        <begin position="551"/>
        <end position="578"/>
    </location>
</feature>
<feature type="site" description="Interaction with DNA" evidence="10">
    <location>
        <position position="155"/>
    </location>
</feature>
<dbReference type="CDD" id="cd00186">
    <property type="entry name" value="TOP1Ac"/>
    <property type="match status" value="1"/>
</dbReference>
<feature type="active site" description="O-(5'-phospho-DNA)-tyrosine intermediate" evidence="10">
    <location>
        <position position="302"/>
    </location>
</feature>
<feature type="site" description="Interaction with DNA" evidence="10">
    <location>
        <position position="140"/>
    </location>
</feature>
<dbReference type="Gene3D" id="1.10.460.10">
    <property type="entry name" value="Topoisomerase I, domain 2"/>
    <property type="match status" value="1"/>
</dbReference>
<dbReference type="SMART" id="SM00436">
    <property type="entry name" value="TOP1Bc"/>
    <property type="match status" value="1"/>
</dbReference>
<keyword evidence="15" id="KW-1185">Reference proteome</keyword>
<evidence type="ECO:0000256" key="10">
    <source>
        <dbReference type="HAMAP-Rule" id="MF_00952"/>
    </source>
</evidence>